<dbReference type="InterPro" id="IPR010982">
    <property type="entry name" value="Lambda_DNA-bd_dom_sf"/>
</dbReference>
<organism evidence="1 2">
    <name type="scientific">Actinomyces urogenitalis DSM 15434</name>
    <dbReference type="NCBI Taxonomy" id="525246"/>
    <lineage>
        <taxon>Bacteria</taxon>
        <taxon>Bacillati</taxon>
        <taxon>Actinomycetota</taxon>
        <taxon>Actinomycetes</taxon>
        <taxon>Actinomycetales</taxon>
        <taxon>Actinomycetaceae</taxon>
        <taxon>Actinomyces</taxon>
    </lineage>
</organism>
<gene>
    <name evidence="1" type="ORF">HMPREF0058_0022</name>
</gene>
<evidence type="ECO:0000313" key="2">
    <source>
        <dbReference type="Proteomes" id="UP000004778"/>
    </source>
</evidence>
<evidence type="ECO:0000313" key="1">
    <source>
        <dbReference type="EMBL" id="EEH67122.1"/>
    </source>
</evidence>
<dbReference type="OrthoDB" id="4966872at2"/>
<reference evidence="1 2" key="1">
    <citation type="submission" date="2009-01" db="EMBL/GenBank/DDBJ databases">
        <authorList>
            <person name="Qin X."/>
            <person name="Bachman B."/>
            <person name="Battles P."/>
            <person name="Bell A."/>
            <person name="Bess C."/>
            <person name="Bickham C."/>
            <person name="Chaboub L."/>
            <person name="Chen D."/>
            <person name="Coyle M."/>
            <person name="Deiros D.R."/>
            <person name="Dinh H."/>
            <person name="Forbes L."/>
            <person name="Fowler G."/>
            <person name="Francisco L."/>
            <person name="Fu Q."/>
            <person name="Gubbala S."/>
            <person name="Hale W."/>
            <person name="Han Y."/>
            <person name="Hemphill L."/>
            <person name="Highlander S.K."/>
            <person name="Hirani K."/>
            <person name="Hogues M."/>
            <person name="Jackson L."/>
            <person name="Jakkamsetti A."/>
            <person name="Javaid M."/>
            <person name="Jiang H."/>
            <person name="Korchina V."/>
            <person name="Kovar C."/>
            <person name="Lara F."/>
            <person name="Lee S."/>
            <person name="Mata R."/>
            <person name="Mathew T."/>
            <person name="Moen C."/>
            <person name="Morales K."/>
            <person name="Munidasa M."/>
            <person name="Nazareth L."/>
            <person name="Ngo R."/>
            <person name="Nguyen L."/>
            <person name="Okwuonu G."/>
            <person name="Ongeri F."/>
            <person name="Patil S."/>
            <person name="Petrosino J."/>
            <person name="Pham C."/>
            <person name="Pham P."/>
            <person name="Pu L.-L."/>
            <person name="Puazo M."/>
            <person name="Raj R."/>
            <person name="Reid J."/>
            <person name="Rouhana J."/>
            <person name="Saada N."/>
            <person name="Shang Y."/>
            <person name="Simmons D."/>
            <person name="Thornton R."/>
            <person name="Warren J."/>
            <person name="Weissenberger G."/>
            <person name="Zhang J."/>
            <person name="Zhang L."/>
            <person name="Zhou C."/>
            <person name="Zhu D."/>
            <person name="Muzny D."/>
            <person name="Worley K."/>
            <person name="Gibbs R."/>
        </authorList>
    </citation>
    <scope>NUCLEOTIDE SEQUENCE [LARGE SCALE GENOMIC DNA]</scope>
    <source>
        <strain evidence="1 2">DSM 15434</strain>
    </source>
</reference>
<accession>C0W2C8</accession>
<keyword evidence="2" id="KW-1185">Reference proteome</keyword>
<comment type="caution">
    <text evidence="1">The sequence shown here is derived from an EMBL/GenBank/DDBJ whole genome shotgun (WGS) entry which is preliminary data.</text>
</comment>
<dbReference type="CDD" id="cd00093">
    <property type="entry name" value="HTH_XRE"/>
    <property type="match status" value="1"/>
</dbReference>
<protein>
    <recommendedName>
        <fullName evidence="3">HTH cro/C1-type domain-containing protein</fullName>
    </recommendedName>
</protein>
<sequence length="180" mass="19896">MARAEDEEIGRHVARLRAEIGLTLDNVADKMTERGHSWRQSTAWKVEHGERVLRASEVTALAEVLDVSVFNLLNTPSDKARRASTYATDVVRASDELRLSIGKLLDARVAWRLVSSDERDALREFNERTQEGDDAPLAIDAMSVGMVVAESLALWQEKKKGTAIERLMPDAVTGDGIVAL</sequence>
<dbReference type="SUPFAM" id="SSF47413">
    <property type="entry name" value="lambda repressor-like DNA-binding domains"/>
    <property type="match status" value="1"/>
</dbReference>
<dbReference type="HOGENOM" id="CLU_1493162_0_0_11"/>
<dbReference type="RefSeq" id="WP_006549322.1">
    <property type="nucleotide sequence ID" value="NZ_DS999576.1"/>
</dbReference>
<dbReference type="GO" id="GO:0003677">
    <property type="term" value="F:DNA binding"/>
    <property type="evidence" value="ECO:0007669"/>
    <property type="project" value="InterPro"/>
</dbReference>
<evidence type="ECO:0008006" key="3">
    <source>
        <dbReference type="Google" id="ProtNLM"/>
    </source>
</evidence>
<name>C0W2C8_9ACTO</name>
<dbReference type="Proteomes" id="UP000004778">
    <property type="component" value="Unassembled WGS sequence"/>
</dbReference>
<dbReference type="Gene3D" id="1.10.260.40">
    <property type="entry name" value="lambda repressor-like DNA-binding domains"/>
    <property type="match status" value="1"/>
</dbReference>
<dbReference type="EMBL" id="ACFH01000003">
    <property type="protein sequence ID" value="EEH67122.1"/>
    <property type="molecule type" value="Genomic_DNA"/>
</dbReference>
<proteinExistence type="predicted"/>
<dbReference type="InterPro" id="IPR001387">
    <property type="entry name" value="Cro/C1-type_HTH"/>
</dbReference>
<dbReference type="AlphaFoldDB" id="C0W2C8"/>